<feature type="domain" description="Amine oxidase" evidence="1">
    <location>
        <begin position="20"/>
        <end position="293"/>
    </location>
</feature>
<dbReference type="PANTHER" id="PTHR42923:SF17">
    <property type="entry name" value="AMINE OXIDASE DOMAIN-CONTAINING PROTEIN"/>
    <property type="match status" value="1"/>
</dbReference>
<reference evidence="2 3" key="1">
    <citation type="submission" date="2014-02" db="EMBL/GenBank/DDBJ databases">
        <title>Aquamicrobium defluvii Genome sequencing.</title>
        <authorList>
            <person name="Wang X."/>
        </authorList>
    </citation>
    <scope>NUCLEOTIDE SEQUENCE [LARGE SCALE GENOMIC DNA]</scope>
    <source>
        <strain evidence="2 3">W13Z1</strain>
    </source>
</reference>
<dbReference type="Gene3D" id="3.50.50.60">
    <property type="entry name" value="FAD/NAD(P)-binding domain"/>
    <property type="match status" value="1"/>
</dbReference>
<dbReference type="SUPFAM" id="SSF51905">
    <property type="entry name" value="FAD/NAD(P)-binding domain"/>
    <property type="match status" value="1"/>
</dbReference>
<proteinExistence type="predicted"/>
<dbReference type="AlphaFoldDB" id="A0A011UZE7"/>
<evidence type="ECO:0000313" key="2">
    <source>
        <dbReference type="EMBL" id="EXL01560.1"/>
    </source>
</evidence>
<sequence>MPFNDETILPQRIAVVGGGISGLACAWLLSRHHKVTLYEQEHRLGGHARTVLAGKRGDQPVDTGFIVFNHVNYPHLTAMFRDLDVPLSRSDMSFAVSLGGGRLEYALRSGNALYGQRRNIFDPRFHLMIRDILRFNAGAEAKVAAAPGLTLEALIEQMGLGAWFRDHYLYPFCGAIWSTPDHNIGTFPAGALVRFMRNHGLLSRGEHHQWWTVDGGSTGYVERLTAALQSSGVDLRPGTSVLSVVRSGNRVMLRGSGAEIQEFDHVILATHPDQALQILTDADEAERAALSMIRFQPNHAILHADPSVMPQRRRCWSSWVSRSDAASAAVSVTYWMNRLQNIPEDDPLFVTLNENAGIDPQLIYDQVTFRHPVFELATLDAQARIAAMQGSRNTWFAGAWLRNGFHEDGFASAMRIARQMLPVSVQP</sequence>
<name>A0A011UZE7_9HYPH</name>
<dbReference type="PANTHER" id="PTHR42923">
    <property type="entry name" value="PROTOPORPHYRINOGEN OXIDASE"/>
    <property type="match status" value="1"/>
</dbReference>
<dbReference type="HOGENOM" id="CLU_028123_1_0_5"/>
<dbReference type="Gene3D" id="3.30.70.1990">
    <property type="match status" value="1"/>
</dbReference>
<dbReference type="InterPro" id="IPR050464">
    <property type="entry name" value="Zeta_carotene_desat/Oxidored"/>
</dbReference>
<dbReference type="InterPro" id="IPR002937">
    <property type="entry name" value="Amino_oxidase"/>
</dbReference>
<protein>
    <submittedName>
        <fullName evidence="2">Cyclopropane-fatty-acyl-phospholipid synthase</fullName>
    </submittedName>
</protein>
<dbReference type="InterPro" id="IPR036188">
    <property type="entry name" value="FAD/NAD-bd_sf"/>
</dbReference>
<gene>
    <name evidence="2" type="ORF">BG36_18670</name>
</gene>
<organism evidence="2 3">
    <name type="scientific">Aquamicrobium defluvii</name>
    <dbReference type="NCBI Taxonomy" id="69279"/>
    <lineage>
        <taxon>Bacteria</taxon>
        <taxon>Pseudomonadati</taxon>
        <taxon>Pseudomonadota</taxon>
        <taxon>Alphaproteobacteria</taxon>
        <taxon>Hyphomicrobiales</taxon>
        <taxon>Phyllobacteriaceae</taxon>
        <taxon>Aquamicrobium</taxon>
    </lineage>
</organism>
<dbReference type="Pfam" id="PF01593">
    <property type="entry name" value="Amino_oxidase"/>
    <property type="match status" value="1"/>
</dbReference>
<evidence type="ECO:0000259" key="1">
    <source>
        <dbReference type="Pfam" id="PF01593"/>
    </source>
</evidence>
<dbReference type="Proteomes" id="UP000019849">
    <property type="component" value="Unassembled WGS sequence"/>
</dbReference>
<dbReference type="EMBL" id="JENY01000040">
    <property type="protein sequence ID" value="EXL01560.1"/>
    <property type="molecule type" value="Genomic_DNA"/>
</dbReference>
<comment type="caution">
    <text evidence="2">The sequence shown here is derived from an EMBL/GenBank/DDBJ whole genome shotgun (WGS) entry which is preliminary data.</text>
</comment>
<dbReference type="GO" id="GO:0016491">
    <property type="term" value="F:oxidoreductase activity"/>
    <property type="evidence" value="ECO:0007669"/>
    <property type="project" value="InterPro"/>
</dbReference>
<dbReference type="eggNOG" id="COG2907">
    <property type="taxonomic scope" value="Bacteria"/>
</dbReference>
<dbReference type="STRING" id="69279.BG36_18670"/>
<dbReference type="PATRIC" id="fig|69279.3.peg.4582"/>
<accession>A0A011UZE7</accession>
<evidence type="ECO:0000313" key="3">
    <source>
        <dbReference type="Proteomes" id="UP000019849"/>
    </source>
</evidence>
<dbReference type="Gene3D" id="1.10.405.20">
    <property type="match status" value="1"/>
</dbReference>